<name>A0A077PFI7_XENBV</name>
<protein>
    <submittedName>
        <fullName evidence="1">Uncharacterized protein</fullName>
    </submittedName>
</protein>
<accession>A0A077PFI7</accession>
<comment type="caution">
    <text evidence="1">The sequence shown here is derived from an EMBL/GenBank/DDBJ whole genome shotgun (WGS) entry which is preliminary data.</text>
</comment>
<dbReference type="AlphaFoldDB" id="A0A077PFI7"/>
<evidence type="ECO:0000313" key="1">
    <source>
        <dbReference type="EMBL" id="CDH19402.1"/>
    </source>
</evidence>
<dbReference type="EMBL" id="CBSY010000125">
    <property type="protein sequence ID" value="CDH19402.1"/>
    <property type="molecule type" value="Genomic_DNA"/>
</dbReference>
<dbReference type="HOGENOM" id="CLU_2511899_0_0_6"/>
<dbReference type="Proteomes" id="UP000028500">
    <property type="component" value="Unassembled WGS sequence"/>
</dbReference>
<sequence length="85" mass="9771">MVRLLQFSQARINTRAQSAVGVKPVASDTIIDVIWLVRMTMVMDITHSQHPVILHGDYWRFVVNLKVFIYHVHAPQPHVPQAKLC</sequence>
<evidence type="ECO:0000313" key="2">
    <source>
        <dbReference type="Proteomes" id="UP000028500"/>
    </source>
</evidence>
<organism evidence="1 2">
    <name type="scientific">Xenorhabdus bovienii str. kraussei Quebec</name>
    <dbReference type="NCBI Taxonomy" id="1398203"/>
    <lineage>
        <taxon>Bacteria</taxon>
        <taxon>Pseudomonadati</taxon>
        <taxon>Pseudomonadota</taxon>
        <taxon>Gammaproteobacteria</taxon>
        <taxon>Enterobacterales</taxon>
        <taxon>Morganellaceae</taxon>
        <taxon>Xenorhabdus</taxon>
    </lineage>
</organism>
<gene>
    <name evidence="1" type="ORF">XBKQ1_2100068</name>
</gene>
<reference evidence="1" key="1">
    <citation type="submission" date="2013-07" db="EMBL/GenBank/DDBJ databases">
        <title>Sub-species coevolution in mutualistic symbiosis.</title>
        <authorList>
            <person name="Murfin K."/>
            <person name="Klassen J."/>
            <person name="Lee M."/>
            <person name="Forst S."/>
            <person name="Stock P."/>
            <person name="Goodrich-Blair H."/>
        </authorList>
    </citation>
    <scope>NUCLEOTIDE SEQUENCE [LARGE SCALE GENOMIC DNA]</scope>
    <source>
        <strain evidence="1">Kraussei Quebec</strain>
    </source>
</reference>
<keyword evidence="2" id="KW-1185">Reference proteome</keyword>
<proteinExistence type="predicted"/>